<evidence type="ECO:0000313" key="5">
    <source>
        <dbReference type="Proteomes" id="UP000813215"/>
    </source>
</evidence>
<evidence type="ECO:0000256" key="1">
    <source>
        <dbReference type="SAM" id="MobiDB-lite"/>
    </source>
</evidence>
<protein>
    <submittedName>
        <fullName evidence="4">HD family phosphohydrolase</fullName>
    </submittedName>
</protein>
<dbReference type="Pfam" id="PF07698">
    <property type="entry name" value="7TM-7TMR_HD"/>
    <property type="match status" value="1"/>
</dbReference>
<dbReference type="Pfam" id="PF07697">
    <property type="entry name" value="7TMR-HDED"/>
    <property type="match status" value="1"/>
</dbReference>
<feature type="transmembrane region" description="Helical" evidence="2">
    <location>
        <begin position="446"/>
        <end position="466"/>
    </location>
</feature>
<dbReference type="Pfam" id="PF01966">
    <property type="entry name" value="HD"/>
    <property type="match status" value="1"/>
</dbReference>
<evidence type="ECO:0000259" key="3">
    <source>
        <dbReference type="SMART" id="SM00471"/>
    </source>
</evidence>
<dbReference type="PANTHER" id="PTHR36442:SF1">
    <property type="entry name" value="CYCLIC-DI-AMP PHOSPHODIESTERASE PGPH"/>
    <property type="match status" value="1"/>
</dbReference>
<dbReference type="InterPro" id="IPR011624">
    <property type="entry name" value="Metal-dep_PHydrolase_7TM_extra"/>
</dbReference>
<organism evidence="4 5">
    <name type="scientific">Pelatocladus maniniholoensis HA4357-MV3</name>
    <dbReference type="NCBI Taxonomy" id="1117104"/>
    <lineage>
        <taxon>Bacteria</taxon>
        <taxon>Bacillati</taxon>
        <taxon>Cyanobacteriota</taxon>
        <taxon>Cyanophyceae</taxon>
        <taxon>Nostocales</taxon>
        <taxon>Nostocaceae</taxon>
        <taxon>Pelatocladus</taxon>
    </lineage>
</organism>
<reference evidence="4" key="2">
    <citation type="journal article" date="2022" name="Microbiol. Resour. Announc.">
        <title>Metagenome Sequencing to Explore Phylogenomics of Terrestrial Cyanobacteria.</title>
        <authorList>
            <person name="Ward R.D."/>
            <person name="Stajich J.E."/>
            <person name="Johansen J.R."/>
            <person name="Huntemann M."/>
            <person name="Clum A."/>
            <person name="Foster B."/>
            <person name="Foster B."/>
            <person name="Roux S."/>
            <person name="Palaniappan K."/>
            <person name="Varghese N."/>
            <person name="Mukherjee S."/>
            <person name="Reddy T.B.K."/>
            <person name="Daum C."/>
            <person name="Copeland A."/>
            <person name="Chen I.A."/>
            <person name="Ivanova N.N."/>
            <person name="Kyrpides N.C."/>
            <person name="Shapiro N."/>
            <person name="Eloe-Fadrosh E.A."/>
            <person name="Pietrasiak N."/>
        </authorList>
    </citation>
    <scope>NUCLEOTIDE SEQUENCE</scope>
    <source>
        <strain evidence="4">HA4357-MV3</strain>
    </source>
</reference>
<dbReference type="EMBL" id="JAHHHW010000143">
    <property type="protein sequence ID" value="MBW4434773.1"/>
    <property type="molecule type" value="Genomic_DNA"/>
</dbReference>
<name>A0A9E3LVL5_9NOST</name>
<feature type="compositionally biased region" description="Polar residues" evidence="1">
    <location>
        <begin position="233"/>
        <end position="245"/>
    </location>
</feature>
<accession>A0A9E3LVL5</accession>
<dbReference type="Gene3D" id="1.10.3210.10">
    <property type="entry name" value="Hypothetical protein af1432"/>
    <property type="match status" value="1"/>
</dbReference>
<dbReference type="AlphaFoldDB" id="A0A9E3LVL5"/>
<dbReference type="SUPFAM" id="SSF109604">
    <property type="entry name" value="HD-domain/PDEase-like"/>
    <property type="match status" value="1"/>
</dbReference>
<dbReference type="InterPro" id="IPR006674">
    <property type="entry name" value="HD_domain"/>
</dbReference>
<feature type="transmembrane region" description="Helical" evidence="2">
    <location>
        <begin position="478"/>
        <end position="499"/>
    </location>
</feature>
<feature type="domain" description="HD/PDEase" evidence="3">
    <location>
        <begin position="650"/>
        <end position="812"/>
    </location>
</feature>
<sequence length="870" mass="96720">MKTQLFFQSLTQRFIHWKRLSKALHRLHLSKSNVKGKYNKQRAPHSKATTRCLPGKSSPVVFIIAVVSLTGVMGQKLYNQPQLKMDTIAPDTIRAPYSSLIEDTNKTEARRKDVSKAFVPVLMVDENTNNQIKLKLQKLLARGNEIRASAGSFPFFDTFILSVSSQRYLRSCADSEWQALLVALEHTNEQKSGVLTQKLKNIFIKTKQKNQNLNTPRVGDAENVSIPSHPERTVSSSESKPSLLNVNSKPEVKPIDLFQSAEFTQAMAELEAYRLKTSTQKLVSLLDKVSQARQGYTQATSKLSQLLSENPKSVYEATFFLNLSDEEWAKTQRGIQESAERILAQGIPPGLPPAILQNAVNLHVHNLVPKQAESFAQKLLVDVLEPNLKQDEEQTKLQVAMAAAEVKPVVVAVEQGEVIIRKGDRITGWHLDILEHYHLLRREINWLGLLYLAGTVSSGVGIFTLVERSIKYRWRQSDRMLVLLLTLSTPLVLTMGTPYTTWSGVGLLLGSFYGATAGVTVVGLLIALLGMSLEISKISLLAGAAGGLLGSCMAHRLRSREELALLSVAIALTEGGVYLLIQIFLGAAFGPYFYVVLKEAGFFVLSGLAWSVVALGLSPYLEKLFDLVTPIRLAELASPNRPLLKKLATLAPGTFQHTLFVATLAEAAAKELGCNIELIRAGTLYHDIGKMHDPQSFIENQMGGPNKHDTEIKDPWHSADIIKKHVSEGLVMARKHSLPSSIQAFIPEHQGTMQIAYFYHQAQQMAKEDPSLTVDEAEFRYDGPIPQSRETGIVMLADSCEAALRSLKDASCEQALVMVNNILRARWKDKQLVDSGLTREEMTRIAEIFVEVWQQFHHKRIAYPKLKPGN</sequence>
<feature type="transmembrane region" description="Helical" evidence="2">
    <location>
        <begin position="602"/>
        <end position="621"/>
    </location>
</feature>
<dbReference type="Proteomes" id="UP000813215">
    <property type="component" value="Unassembled WGS sequence"/>
</dbReference>
<feature type="region of interest" description="Disordered" evidence="1">
    <location>
        <begin position="213"/>
        <end position="245"/>
    </location>
</feature>
<dbReference type="SMART" id="SM00471">
    <property type="entry name" value="HDc"/>
    <property type="match status" value="1"/>
</dbReference>
<gene>
    <name evidence="4" type="ORF">KME28_24440</name>
</gene>
<feature type="transmembrane region" description="Helical" evidence="2">
    <location>
        <begin position="511"/>
        <end position="531"/>
    </location>
</feature>
<dbReference type="InterPro" id="IPR011621">
    <property type="entry name" value="Metal-dep_PHydrolase_7TM_intra"/>
</dbReference>
<keyword evidence="2" id="KW-1133">Transmembrane helix</keyword>
<keyword evidence="2" id="KW-0812">Transmembrane</keyword>
<comment type="caution">
    <text evidence="4">The sequence shown here is derived from an EMBL/GenBank/DDBJ whole genome shotgun (WGS) entry which is preliminary data.</text>
</comment>
<dbReference type="InterPro" id="IPR006675">
    <property type="entry name" value="HDIG_dom"/>
</dbReference>
<dbReference type="InterPro" id="IPR003607">
    <property type="entry name" value="HD/PDEase_dom"/>
</dbReference>
<dbReference type="NCBIfam" id="TIGR00277">
    <property type="entry name" value="HDIG"/>
    <property type="match status" value="1"/>
</dbReference>
<keyword evidence="2" id="KW-0472">Membrane</keyword>
<dbReference type="PANTHER" id="PTHR36442">
    <property type="entry name" value="CYCLIC-DI-AMP PHOSPHODIESTERASE PGPH"/>
    <property type="match status" value="1"/>
</dbReference>
<reference evidence="4" key="1">
    <citation type="submission" date="2021-05" db="EMBL/GenBank/DDBJ databases">
        <authorList>
            <person name="Pietrasiak N."/>
            <person name="Ward R."/>
            <person name="Stajich J.E."/>
            <person name="Kurbessoian T."/>
        </authorList>
    </citation>
    <scope>NUCLEOTIDE SEQUENCE</scope>
    <source>
        <strain evidence="4">HA4357-MV3</strain>
    </source>
</reference>
<evidence type="ECO:0000313" key="4">
    <source>
        <dbReference type="EMBL" id="MBW4434773.1"/>
    </source>
</evidence>
<dbReference type="InterPro" id="IPR052722">
    <property type="entry name" value="PgpH_phosphodiesterase"/>
</dbReference>
<dbReference type="CDD" id="cd00077">
    <property type="entry name" value="HDc"/>
    <property type="match status" value="1"/>
</dbReference>
<evidence type="ECO:0000256" key="2">
    <source>
        <dbReference type="SAM" id="Phobius"/>
    </source>
</evidence>
<proteinExistence type="predicted"/>